<organism evidence="1">
    <name type="scientific">mine drainage metagenome</name>
    <dbReference type="NCBI Taxonomy" id="410659"/>
    <lineage>
        <taxon>unclassified sequences</taxon>
        <taxon>metagenomes</taxon>
        <taxon>ecological metagenomes</taxon>
    </lineage>
</organism>
<name>E6QXH3_9ZZZZ</name>
<evidence type="ECO:0000313" key="1">
    <source>
        <dbReference type="EMBL" id="CBI11947.1"/>
    </source>
</evidence>
<dbReference type="AlphaFoldDB" id="E6QXH3"/>
<dbReference type="PROSITE" id="PS51257">
    <property type="entry name" value="PROKAR_LIPOPROTEIN"/>
    <property type="match status" value="1"/>
</dbReference>
<comment type="caution">
    <text evidence="1">The sequence shown here is derived from an EMBL/GenBank/DDBJ whole genome shotgun (WGS) entry which is preliminary data.</text>
</comment>
<evidence type="ECO:0008006" key="2">
    <source>
        <dbReference type="Google" id="ProtNLM"/>
    </source>
</evidence>
<accession>E6QXH3</accession>
<reference evidence="1" key="1">
    <citation type="submission" date="2009-10" db="EMBL/GenBank/DDBJ databases">
        <title>Diversity of trophic interactions inside an arsenic-rich microbial ecosystem.</title>
        <authorList>
            <person name="Bertin P.N."/>
            <person name="Heinrich-Salmeron A."/>
            <person name="Pelletier E."/>
            <person name="Goulhen-Chollet F."/>
            <person name="Arsene-Ploetze F."/>
            <person name="Gallien S."/>
            <person name="Calteau A."/>
            <person name="Vallenet D."/>
            <person name="Casiot C."/>
            <person name="Chane-Woon-Ming B."/>
            <person name="Giloteaux L."/>
            <person name="Barakat M."/>
            <person name="Bonnefoy V."/>
            <person name="Bruneel O."/>
            <person name="Chandler M."/>
            <person name="Cleiss J."/>
            <person name="Duran R."/>
            <person name="Elbaz-Poulichet F."/>
            <person name="Fonknechten N."/>
            <person name="Lauga B."/>
            <person name="Mornico D."/>
            <person name="Ortet P."/>
            <person name="Schaeffer C."/>
            <person name="Siguier P."/>
            <person name="Alexander Thil Smith A."/>
            <person name="Van Dorsselaer A."/>
            <person name="Weissenbach J."/>
            <person name="Medigue C."/>
            <person name="Le Paslier D."/>
        </authorList>
    </citation>
    <scope>NUCLEOTIDE SEQUENCE</scope>
</reference>
<gene>
    <name evidence="1" type="ORF">CARN7_2799</name>
</gene>
<dbReference type="EMBL" id="CABR01000179">
    <property type="protein sequence ID" value="CBI11947.1"/>
    <property type="molecule type" value="Genomic_DNA"/>
</dbReference>
<proteinExistence type="predicted"/>
<protein>
    <recommendedName>
        <fullName evidence="2">Lipoprotein</fullName>
    </recommendedName>
</protein>
<sequence>MKTSLVLALVSTLIVTISGCASVPPKLDAPHLQKITADKFGYGLSQVHISDIHQNDAANTIYYLADTPKGRYACNIKTKRDVAGGVATAFGSEAFADASCQKQ</sequence>